<evidence type="ECO:0008006" key="3">
    <source>
        <dbReference type="Google" id="ProtNLM"/>
    </source>
</evidence>
<keyword evidence="2" id="KW-1185">Reference proteome</keyword>
<evidence type="ECO:0000313" key="1">
    <source>
        <dbReference type="EMBL" id="OPX43092.1"/>
    </source>
</evidence>
<dbReference type="OrthoDB" id="9920935at2"/>
<accession>A0A1V4SGN4</accession>
<dbReference type="STRING" id="48256.CLHUN_30340"/>
<reference evidence="1 2" key="1">
    <citation type="submission" date="2017-03" db="EMBL/GenBank/DDBJ databases">
        <title>Genome sequence of Clostridium hungatei DSM 14427.</title>
        <authorList>
            <person name="Poehlein A."/>
            <person name="Daniel R."/>
        </authorList>
    </citation>
    <scope>NUCLEOTIDE SEQUENCE [LARGE SCALE GENOMIC DNA]</scope>
    <source>
        <strain evidence="1 2">DSM 14427</strain>
    </source>
</reference>
<dbReference type="Proteomes" id="UP000191554">
    <property type="component" value="Unassembled WGS sequence"/>
</dbReference>
<name>A0A1V4SGN4_RUMHU</name>
<dbReference type="RefSeq" id="WP_080065472.1">
    <property type="nucleotide sequence ID" value="NZ_MZGX01000021.1"/>
</dbReference>
<dbReference type="AlphaFoldDB" id="A0A1V4SGN4"/>
<proteinExistence type="predicted"/>
<dbReference type="EMBL" id="MZGX01000021">
    <property type="protein sequence ID" value="OPX43092.1"/>
    <property type="molecule type" value="Genomic_DNA"/>
</dbReference>
<comment type="caution">
    <text evidence="1">The sequence shown here is derived from an EMBL/GenBank/DDBJ whole genome shotgun (WGS) entry which is preliminary data.</text>
</comment>
<protein>
    <recommendedName>
        <fullName evidence="3">Ribosome-binding factor A</fullName>
    </recommendedName>
</protein>
<organism evidence="1 2">
    <name type="scientific">Ruminiclostridium hungatei</name>
    <name type="common">Clostridium hungatei</name>
    <dbReference type="NCBI Taxonomy" id="48256"/>
    <lineage>
        <taxon>Bacteria</taxon>
        <taxon>Bacillati</taxon>
        <taxon>Bacillota</taxon>
        <taxon>Clostridia</taxon>
        <taxon>Eubacteriales</taxon>
        <taxon>Oscillospiraceae</taxon>
        <taxon>Ruminiclostridium</taxon>
    </lineage>
</organism>
<evidence type="ECO:0000313" key="2">
    <source>
        <dbReference type="Proteomes" id="UP000191554"/>
    </source>
</evidence>
<sequence length="59" mass="6775">MFWRQNKKEDKSNDILEKIKSELELQLGNRGVTVSGIKMQLNPGNISLRIYIDGSKRLA</sequence>
<gene>
    <name evidence="1" type="ORF">CLHUN_30340</name>
</gene>